<dbReference type="Proteomes" id="UP000284842">
    <property type="component" value="Unassembled WGS sequence"/>
</dbReference>
<evidence type="ECO:0008006" key="4">
    <source>
        <dbReference type="Google" id="ProtNLM"/>
    </source>
</evidence>
<evidence type="ECO:0000313" key="2">
    <source>
        <dbReference type="EMBL" id="PPQ74281.1"/>
    </source>
</evidence>
<dbReference type="OrthoDB" id="2104739at2759"/>
<feature type="region of interest" description="Disordered" evidence="1">
    <location>
        <begin position="19"/>
        <end position="42"/>
    </location>
</feature>
<accession>A0A409W6X2</accession>
<reference evidence="2 3" key="1">
    <citation type="journal article" date="2018" name="Evol. Lett.">
        <title>Horizontal gene cluster transfer increased hallucinogenic mushroom diversity.</title>
        <authorList>
            <person name="Reynolds H.T."/>
            <person name="Vijayakumar V."/>
            <person name="Gluck-Thaler E."/>
            <person name="Korotkin H.B."/>
            <person name="Matheny P.B."/>
            <person name="Slot J.C."/>
        </authorList>
    </citation>
    <scope>NUCLEOTIDE SEQUENCE [LARGE SCALE GENOMIC DNA]</scope>
    <source>
        <strain evidence="2 3">2629</strain>
    </source>
</reference>
<name>A0A409W6X2_9AGAR</name>
<keyword evidence="3" id="KW-1185">Reference proteome</keyword>
<sequence length="358" mass="40222">MSFPEPISVSASEQIRTRGNIDLPSHPPSLPAHPSLPGHPTANPTTWKAYQTCLNLQNVALSQKSLSALIRARILGYLIIHAPSPAAQMFIAEEINRHALASVSTNDNIDGLRSLASGLWKHVFYQFIVYPVELTTMEERADFPADSSEALALMRDHYQCFISGTACSHYNLFELRKPSVPRDIIDGMVVVTRIIPAIEDTKITDIPGITPLTVRQFLKSYGDVHIIKEMDALEDTRNLFSANDTIAFMFQKMDLWLIKDPNSSNPTTWSVKANNQLHLMCPVLPRVEYKPFVTSIFPPDPRYFRLHGIIAHVGHLSGCTPEIYHRQVVWEEYVDGIVDYENPEAKPILTAFEMADAD</sequence>
<organism evidence="2 3">
    <name type="scientific">Panaeolus cyanescens</name>
    <dbReference type="NCBI Taxonomy" id="181874"/>
    <lineage>
        <taxon>Eukaryota</taxon>
        <taxon>Fungi</taxon>
        <taxon>Dikarya</taxon>
        <taxon>Basidiomycota</taxon>
        <taxon>Agaricomycotina</taxon>
        <taxon>Agaricomycetes</taxon>
        <taxon>Agaricomycetidae</taxon>
        <taxon>Agaricales</taxon>
        <taxon>Agaricineae</taxon>
        <taxon>Galeropsidaceae</taxon>
        <taxon>Panaeolus</taxon>
    </lineage>
</organism>
<protein>
    <recommendedName>
        <fullName evidence="4">HNH nuclease domain-containing protein</fullName>
    </recommendedName>
</protein>
<gene>
    <name evidence="2" type="ORF">CVT24_001197</name>
</gene>
<evidence type="ECO:0000256" key="1">
    <source>
        <dbReference type="SAM" id="MobiDB-lite"/>
    </source>
</evidence>
<dbReference type="InParanoid" id="A0A409W6X2"/>
<dbReference type="EMBL" id="NHTK01005764">
    <property type="protein sequence ID" value="PPQ74281.1"/>
    <property type="molecule type" value="Genomic_DNA"/>
</dbReference>
<evidence type="ECO:0000313" key="3">
    <source>
        <dbReference type="Proteomes" id="UP000284842"/>
    </source>
</evidence>
<comment type="caution">
    <text evidence="2">The sequence shown here is derived from an EMBL/GenBank/DDBJ whole genome shotgun (WGS) entry which is preliminary data.</text>
</comment>
<dbReference type="AlphaFoldDB" id="A0A409W6X2"/>
<proteinExistence type="predicted"/>